<accession>A0A1H2ZLY0</accession>
<name>A0A1H2ZLY0_9FIRM</name>
<reference evidence="1 2" key="1">
    <citation type="submission" date="2016-10" db="EMBL/GenBank/DDBJ databases">
        <authorList>
            <person name="de Groot N.N."/>
        </authorList>
    </citation>
    <scope>NUCLEOTIDE SEQUENCE [LARGE SCALE GENOMIC DNA]</scope>
    <source>
        <strain evidence="1 2">DSM 23310</strain>
    </source>
</reference>
<keyword evidence="2" id="KW-1185">Reference proteome</keyword>
<dbReference type="EMBL" id="FNNG01000007">
    <property type="protein sequence ID" value="SDX18361.1"/>
    <property type="molecule type" value="Genomic_DNA"/>
</dbReference>
<dbReference type="Proteomes" id="UP000198828">
    <property type="component" value="Unassembled WGS sequence"/>
</dbReference>
<evidence type="ECO:0000313" key="1">
    <source>
        <dbReference type="EMBL" id="SDX18361.1"/>
    </source>
</evidence>
<organism evidence="1 2">
    <name type="scientific">Tepidimicrobium xylanilyticum</name>
    <dbReference type="NCBI Taxonomy" id="1123352"/>
    <lineage>
        <taxon>Bacteria</taxon>
        <taxon>Bacillati</taxon>
        <taxon>Bacillota</taxon>
        <taxon>Tissierellia</taxon>
        <taxon>Tissierellales</taxon>
        <taxon>Tepidimicrobiaceae</taxon>
        <taxon>Tepidimicrobium</taxon>
    </lineage>
</organism>
<sequence>MKIKALIPAILKRKVVHSNISLSCYYAGCGSADSWPLHVD</sequence>
<proteinExistence type="predicted"/>
<dbReference type="AlphaFoldDB" id="A0A1H2ZLY0"/>
<protein>
    <submittedName>
        <fullName evidence="1">Uncharacterized protein</fullName>
    </submittedName>
</protein>
<gene>
    <name evidence="1" type="ORF">SAMN05660923_01880</name>
</gene>
<evidence type="ECO:0000313" key="2">
    <source>
        <dbReference type="Proteomes" id="UP000198828"/>
    </source>
</evidence>
<dbReference type="RefSeq" id="WP_268807628.1">
    <property type="nucleotide sequence ID" value="NZ_BSYN01000003.1"/>
</dbReference>